<proteinExistence type="predicted"/>
<protein>
    <submittedName>
        <fullName evidence="1">Receptor-like kinase</fullName>
    </submittedName>
</protein>
<accession>A0A2K3JW89</accession>
<reference evidence="1 3" key="2">
    <citation type="journal article" date="2017" name="Front. Plant Sci.">
        <title>Gene Classification and Mining of Molecular Markers Useful in Red Clover (Trifolium pratense) Breeding.</title>
        <authorList>
            <person name="Istvanek J."/>
            <person name="Dluhosova J."/>
            <person name="Dluhos P."/>
            <person name="Patkova L."/>
            <person name="Nedelnik J."/>
            <person name="Repkova J."/>
        </authorList>
    </citation>
    <scope>NUCLEOTIDE SEQUENCE [LARGE SCALE GENOMIC DNA]</scope>
    <source>
        <strain evidence="3">cv. Tatra</strain>
        <tissue evidence="1">Young leaves</tissue>
    </source>
</reference>
<keyword evidence="1" id="KW-0675">Receptor</keyword>
<keyword evidence="1" id="KW-0418">Kinase</keyword>
<gene>
    <name evidence="2" type="ORF">L195_g047729</name>
    <name evidence="1" type="ORF">L195_g050850</name>
</gene>
<dbReference type="GO" id="GO:0016301">
    <property type="term" value="F:kinase activity"/>
    <property type="evidence" value="ECO:0007669"/>
    <property type="project" value="UniProtKB-KW"/>
</dbReference>
<keyword evidence="1" id="KW-0808">Transferase</keyword>
<evidence type="ECO:0000313" key="2">
    <source>
        <dbReference type="EMBL" id="PNX91598.1"/>
    </source>
</evidence>
<dbReference type="PANTHER" id="PTHR36617">
    <property type="entry name" value="PROTEIN, PUTATIVE-RELATED"/>
    <property type="match status" value="1"/>
</dbReference>
<dbReference type="PANTHER" id="PTHR36617:SF5">
    <property type="entry name" value="OS05G0421675 PROTEIN"/>
    <property type="match status" value="1"/>
</dbReference>
<sequence length="194" mass="22966">RGSEDHRKTSWISWNTTYLRKEYGELWVRQLREFNLALLGKWCWRLLTDGEGLWFRVLAARYRVEGGKVGEGGRRGSEWWREIVRIHKGFDGVGWRLFDLGENKLALIDEIALLGWGIGGQAWVWRRQLWAWEEELLGEWQALLLNISLQDHISDRWQWQLDPVHGYFVGGAYQLLTSHDMVTLAEGHDLIWHR</sequence>
<reference evidence="1 3" key="1">
    <citation type="journal article" date="2014" name="Am. J. Bot.">
        <title>Genome assembly and annotation for red clover (Trifolium pratense; Fabaceae).</title>
        <authorList>
            <person name="Istvanek J."/>
            <person name="Jaros M."/>
            <person name="Krenek A."/>
            <person name="Repkova J."/>
        </authorList>
    </citation>
    <scope>NUCLEOTIDE SEQUENCE [LARGE SCALE GENOMIC DNA]</scope>
    <source>
        <strain evidence="3">cv. Tatra</strain>
        <tissue evidence="1">Young leaves</tissue>
    </source>
</reference>
<dbReference type="AlphaFoldDB" id="A0A2K3JW89"/>
<comment type="caution">
    <text evidence="1">The sequence shown here is derived from an EMBL/GenBank/DDBJ whole genome shotgun (WGS) entry which is preliminary data.</text>
</comment>
<feature type="non-terminal residue" evidence="1">
    <location>
        <position position="1"/>
    </location>
</feature>
<name>A0A2K3JW89_TRIPR</name>
<organism evidence="1 3">
    <name type="scientific">Trifolium pratense</name>
    <name type="common">Red clover</name>
    <dbReference type="NCBI Taxonomy" id="57577"/>
    <lineage>
        <taxon>Eukaryota</taxon>
        <taxon>Viridiplantae</taxon>
        <taxon>Streptophyta</taxon>
        <taxon>Embryophyta</taxon>
        <taxon>Tracheophyta</taxon>
        <taxon>Spermatophyta</taxon>
        <taxon>Magnoliopsida</taxon>
        <taxon>eudicotyledons</taxon>
        <taxon>Gunneridae</taxon>
        <taxon>Pentapetalae</taxon>
        <taxon>rosids</taxon>
        <taxon>fabids</taxon>
        <taxon>Fabales</taxon>
        <taxon>Fabaceae</taxon>
        <taxon>Papilionoideae</taxon>
        <taxon>50 kb inversion clade</taxon>
        <taxon>NPAAA clade</taxon>
        <taxon>Hologalegina</taxon>
        <taxon>IRL clade</taxon>
        <taxon>Trifolieae</taxon>
        <taxon>Trifolium</taxon>
    </lineage>
</organism>
<dbReference type="EMBL" id="ASHM01078343">
    <property type="protein sequence ID" value="PNX58319.1"/>
    <property type="molecule type" value="Genomic_DNA"/>
</dbReference>
<dbReference type="EMBL" id="ASHM01066763">
    <property type="protein sequence ID" value="PNX91598.1"/>
    <property type="molecule type" value="Genomic_DNA"/>
</dbReference>
<evidence type="ECO:0000313" key="3">
    <source>
        <dbReference type="Proteomes" id="UP000236291"/>
    </source>
</evidence>
<evidence type="ECO:0000313" key="1">
    <source>
        <dbReference type="EMBL" id="PNX58319.1"/>
    </source>
</evidence>
<dbReference type="Proteomes" id="UP000236291">
    <property type="component" value="Unassembled WGS sequence"/>
</dbReference>